<dbReference type="EMBL" id="LUTY01001336">
    <property type="protein sequence ID" value="OAD21862.1"/>
    <property type="molecule type" value="Genomic_DNA"/>
</dbReference>
<dbReference type="AlphaFoldDB" id="A0A176S1A3"/>
<proteinExistence type="predicted"/>
<dbReference type="InterPro" id="IPR011990">
    <property type="entry name" value="TPR-like_helical_dom_sf"/>
</dbReference>
<evidence type="ECO:0000256" key="1">
    <source>
        <dbReference type="SAM" id="Coils"/>
    </source>
</evidence>
<evidence type="ECO:0000313" key="2">
    <source>
        <dbReference type="EMBL" id="OAD21862.1"/>
    </source>
</evidence>
<keyword evidence="1" id="KW-0175">Coiled coil</keyword>
<comment type="caution">
    <text evidence="2">The sequence shown here is derived from an EMBL/GenBank/DDBJ whole genome shotgun (WGS) entry which is preliminary data.</text>
</comment>
<gene>
    <name evidence="2" type="ORF">THIOM_002361</name>
</gene>
<name>A0A176S1A3_9GAMM</name>
<keyword evidence="3" id="KW-1185">Reference proteome</keyword>
<reference evidence="2 3" key="1">
    <citation type="submission" date="2016-05" db="EMBL/GenBank/DDBJ databases">
        <title>Single-cell genome of chain-forming Candidatus Thiomargarita nelsonii and comparison to other large sulfur-oxidizing bacteria.</title>
        <authorList>
            <person name="Winkel M."/>
            <person name="Salman V."/>
            <person name="Woyke T."/>
            <person name="Schulz-Vogt H."/>
            <person name="Richter M."/>
            <person name="Flood B."/>
            <person name="Bailey J."/>
            <person name="Amann R."/>
            <person name="Mussmann M."/>
        </authorList>
    </citation>
    <scope>NUCLEOTIDE SEQUENCE [LARGE SCALE GENOMIC DNA]</scope>
    <source>
        <strain evidence="2 3">THI036</strain>
    </source>
</reference>
<dbReference type="Gene3D" id="1.25.40.10">
    <property type="entry name" value="Tetratricopeptide repeat domain"/>
    <property type="match status" value="1"/>
</dbReference>
<protein>
    <submittedName>
        <fullName evidence="2">Heat shock protein DnaJ</fullName>
    </submittedName>
</protein>
<organism evidence="2 3">
    <name type="scientific">Candidatus Thiomargarita nelsonii</name>
    <dbReference type="NCBI Taxonomy" id="1003181"/>
    <lineage>
        <taxon>Bacteria</taxon>
        <taxon>Pseudomonadati</taxon>
        <taxon>Pseudomonadota</taxon>
        <taxon>Gammaproteobacteria</taxon>
        <taxon>Thiotrichales</taxon>
        <taxon>Thiotrichaceae</taxon>
        <taxon>Thiomargarita</taxon>
    </lineage>
</organism>
<feature type="coiled-coil region" evidence="1">
    <location>
        <begin position="127"/>
        <end position="154"/>
    </location>
</feature>
<accession>A0A176S1A3</accession>
<evidence type="ECO:0000313" key="3">
    <source>
        <dbReference type="Proteomes" id="UP000076962"/>
    </source>
</evidence>
<dbReference type="Proteomes" id="UP000076962">
    <property type="component" value="Unassembled WGS sequence"/>
</dbReference>
<keyword evidence="2" id="KW-0346">Stress response</keyword>
<sequence>MLLIVLGAASFAGWKYLYKPLEPIPAPVFVPEQPKEVITPPLSLEQEDYQEIEEQEVIVVPTVPQPVAEEEPQPDEQAIEEENALAEQENAKQAQIANLLRECQTHLDANRLTTGRQGTALVCYREVLKLEADNAEALDGLQEIERRYKQWAENAFRTNKLNKVRQYVKRLEMVNPQSSILAELRQRLENER</sequence>